<dbReference type="PROSITE" id="PS51808">
    <property type="entry name" value="CHCH"/>
    <property type="match status" value="1"/>
</dbReference>
<dbReference type="AlphaFoldDB" id="R4XAS3"/>
<dbReference type="InterPro" id="IPR039870">
    <property type="entry name" value="Coa4-like"/>
</dbReference>
<comment type="caution">
    <text evidence="3">The sequence shown here is derived from an EMBL/GenBank/DDBJ whole genome shotgun (WGS) entry which is preliminary data.</text>
</comment>
<evidence type="ECO:0000259" key="2">
    <source>
        <dbReference type="Pfam" id="PF06747"/>
    </source>
</evidence>
<dbReference type="PANTHER" id="PTHR13639">
    <property type="entry name" value="CYTOCHROME C OXIDASE ASSEMBLY FACTOR 4 HOMOLOG, MITOCHONDRIAL"/>
    <property type="match status" value="1"/>
</dbReference>
<dbReference type="eggNOG" id="KOG4138">
    <property type="taxonomic scope" value="Eukaryota"/>
</dbReference>
<evidence type="ECO:0000313" key="3">
    <source>
        <dbReference type="EMBL" id="CCG82959.1"/>
    </source>
</evidence>
<evidence type="ECO:0000256" key="1">
    <source>
        <dbReference type="ARBA" id="ARBA00023157"/>
    </source>
</evidence>
<dbReference type="GO" id="GO:0005758">
    <property type="term" value="C:mitochondrial intermembrane space"/>
    <property type="evidence" value="ECO:0007669"/>
    <property type="project" value="InterPro"/>
</dbReference>
<feature type="domain" description="CHCH" evidence="2">
    <location>
        <begin position="28"/>
        <end position="61"/>
    </location>
</feature>
<keyword evidence="4" id="KW-1185">Reference proteome</keyword>
<evidence type="ECO:0000313" key="4">
    <source>
        <dbReference type="Proteomes" id="UP000013776"/>
    </source>
</evidence>
<dbReference type="Pfam" id="PF06747">
    <property type="entry name" value="CHCH"/>
    <property type="match status" value="1"/>
</dbReference>
<dbReference type="EMBL" id="CAHR02000114">
    <property type="protein sequence ID" value="CCG82959.1"/>
    <property type="molecule type" value="Genomic_DNA"/>
</dbReference>
<protein>
    <submittedName>
        <fullName evidence="3">Coiled-coil-helix-coiled-coil-helix domain-containing protein C550.01c</fullName>
    </submittedName>
</protein>
<dbReference type="OrthoDB" id="5586401at2759"/>
<accession>R4XAS3</accession>
<reference evidence="3 4" key="1">
    <citation type="journal article" date="2013" name="MBio">
        <title>Genome sequencing of the plant pathogen Taphrina deformans, the causal agent of peach leaf curl.</title>
        <authorList>
            <person name="Cisse O.H."/>
            <person name="Almeida J.M.G.C.F."/>
            <person name="Fonseca A."/>
            <person name="Kumar A.A."/>
            <person name="Salojaervi J."/>
            <person name="Overmyer K."/>
            <person name="Hauser P.M."/>
            <person name="Pagni M."/>
        </authorList>
    </citation>
    <scope>NUCLEOTIDE SEQUENCE [LARGE SCALE GENOMIC DNA]</scope>
    <source>
        <strain evidence="4">PYCC 5710 / ATCC 11124 / CBS 356.35 / IMI 108563 / JCM 9778 / NBRC 8474</strain>
    </source>
</reference>
<keyword evidence="1" id="KW-1015">Disulfide bond</keyword>
<dbReference type="Proteomes" id="UP000013776">
    <property type="component" value="Unassembled WGS sequence"/>
</dbReference>
<dbReference type="STRING" id="1097556.R4XAS3"/>
<dbReference type="GO" id="GO:0033617">
    <property type="term" value="P:mitochondrial respiratory chain complex IV assembly"/>
    <property type="evidence" value="ECO:0007669"/>
    <property type="project" value="InterPro"/>
</dbReference>
<name>R4XAS3_TAPDE</name>
<organism evidence="3 4">
    <name type="scientific">Taphrina deformans (strain PYCC 5710 / ATCC 11124 / CBS 356.35 / IMI 108563 / JCM 9778 / NBRC 8474)</name>
    <name type="common">Peach leaf curl fungus</name>
    <name type="synonym">Lalaria deformans</name>
    <dbReference type="NCBI Taxonomy" id="1097556"/>
    <lineage>
        <taxon>Eukaryota</taxon>
        <taxon>Fungi</taxon>
        <taxon>Dikarya</taxon>
        <taxon>Ascomycota</taxon>
        <taxon>Taphrinomycotina</taxon>
        <taxon>Taphrinomycetes</taxon>
        <taxon>Taphrinales</taxon>
        <taxon>Taphrinaceae</taxon>
        <taxon>Taphrina</taxon>
    </lineage>
</organism>
<dbReference type="PANTHER" id="PTHR13639:SF2">
    <property type="entry name" value="CYTOCHROME C OXIDASE ASSEMBLY FACTOR 4 HOMOLOG, MITOCHONDRIAL"/>
    <property type="match status" value="1"/>
</dbReference>
<dbReference type="VEuPathDB" id="FungiDB:TAPDE_003092"/>
<sequence>MSPTNRSTRANDPDVEDNWDKAVNSGGCVAENEKLLDCKLSTGDWRKCTEEMAAFKECWRRKTTNGTR</sequence>
<dbReference type="InterPro" id="IPR010625">
    <property type="entry name" value="CHCH"/>
</dbReference>
<gene>
    <name evidence="3" type="ORF">TAPDE_003092</name>
</gene>
<proteinExistence type="predicted"/>